<dbReference type="Proteomes" id="UP001223016">
    <property type="component" value="Unassembled WGS sequence"/>
</dbReference>
<proteinExistence type="predicted"/>
<organism evidence="1 2">
    <name type="scientific">Pseudomonas serbiensis</name>
    <dbReference type="NCBI Taxonomy" id="3064350"/>
    <lineage>
        <taxon>Bacteria</taxon>
        <taxon>Pseudomonadati</taxon>
        <taxon>Pseudomonadota</taxon>
        <taxon>Gammaproteobacteria</taxon>
        <taxon>Pseudomonadales</taxon>
        <taxon>Pseudomonadaceae</taxon>
        <taxon>Pseudomonas</taxon>
    </lineage>
</organism>
<protein>
    <submittedName>
        <fullName evidence="1">DUF2931 family protein</fullName>
    </submittedName>
</protein>
<name>A0ABT9CKI3_9PSED</name>
<dbReference type="Pfam" id="PF11153">
    <property type="entry name" value="DUF2931"/>
    <property type="match status" value="1"/>
</dbReference>
<sequence length="223" mass="24931">MNRGERNTLVVLALAMLLLGCSGTNSYGAKLPYDSWRLGFFAPDYMEVWIETADVVDMQDRWFKRAMSGLAAIQTPPNMKGNPNGWPKRAGAGSGKQVTGADLPRFIYVRWQSLAEPQTYQAYIEIPESIRQAMREGGKTYCKASNEWITDYRENLAIGLAPGGIAKTWIRGTCLGPIEVSRVQGTIFKKGPDLGRTNGRYAFELEPESQAYIDKFGIPYDSW</sequence>
<dbReference type="InterPro" id="IPR021326">
    <property type="entry name" value="DUF2931"/>
</dbReference>
<reference evidence="1 2" key="1">
    <citation type="submission" date="2023-07" db="EMBL/GenBank/DDBJ databases">
        <title>Identification of four novel Pseudomonas species associated with bacterial leaf spot of cucurbits.</title>
        <authorList>
            <person name="Fullem K.R."/>
        </authorList>
    </citation>
    <scope>NUCLEOTIDE SEQUENCE [LARGE SCALE GENOMIC DNA]</scope>
    <source>
        <strain evidence="1 2">KFB 138</strain>
    </source>
</reference>
<dbReference type="EMBL" id="JAUQOO010000002">
    <property type="protein sequence ID" value="MDO7925992.1"/>
    <property type="molecule type" value="Genomic_DNA"/>
</dbReference>
<gene>
    <name evidence="1" type="ORF">Q6A51_04325</name>
</gene>
<evidence type="ECO:0000313" key="2">
    <source>
        <dbReference type="Proteomes" id="UP001223016"/>
    </source>
</evidence>
<dbReference type="PROSITE" id="PS51257">
    <property type="entry name" value="PROKAR_LIPOPROTEIN"/>
    <property type="match status" value="1"/>
</dbReference>
<dbReference type="RefSeq" id="WP_201019668.1">
    <property type="nucleotide sequence ID" value="NZ_JAUQOO010000002.1"/>
</dbReference>
<evidence type="ECO:0000313" key="1">
    <source>
        <dbReference type="EMBL" id="MDO7925992.1"/>
    </source>
</evidence>
<accession>A0ABT9CKI3</accession>
<comment type="caution">
    <text evidence="1">The sequence shown here is derived from an EMBL/GenBank/DDBJ whole genome shotgun (WGS) entry which is preliminary data.</text>
</comment>
<keyword evidence="2" id="KW-1185">Reference proteome</keyword>